<protein>
    <recommendedName>
        <fullName evidence="3">CopG family transcriptional regulator</fullName>
    </recommendedName>
</protein>
<reference evidence="1" key="2">
    <citation type="journal article" date="2018" name="MBio">
        <title>Insights into the evolution of host association through the isolation and characterization of a novel human periodontal pathobiont, Desulfobulbus oralis.</title>
        <authorList>
            <person name="Cross K.L."/>
            <person name="Chirania P."/>
            <person name="Xiong W."/>
            <person name="Beall C.J."/>
            <person name="Elkins J.G."/>
            <person name="Giannone R.J."/>
            <person name="Griffen A.L."/>
            <person name="Guss A.M."/>
            <person name="Hettich R.L."/>
            <person name="Joshi S.S."/>
            <person name="Mokrzan E.M."/>
            <person name="Martin R.K."/>
            <person name="Zhulin I.B."/>
            <person name="Leys E.J."/>
            <person name="Podar M."/>
        </authorList>
    </citation>
    <scope>NUCLEOTIDE SEQUENCE [LARGE SCALE GENOMIC DNA]</scope>
    <source>
        <strain evidence="1">ORNL</strain>
    </source>
</reference>
<gene>
    <name evidence="1" type="ORF">CAY53_02095</name>
</gene>
<accession>A0A2L1GL96</accession>
<evidence type="ECO:0000313" key="2">
    <source>
        <dbReference type="Proteomes" id="UP000239867"/>
    </source>
</evidence>
<dbReference type="OrthoDB" id="8966807at2"/>
<dbReference type="KEGG" id="deo:CAY53_02095"/>
<sequence>MPCPGKKVLHAYLTPEEYEQMKSLSEQAGLSLSTFVRRVCLGQDVKSRADQEAVRALLKANADLGRLGGLFKMAITEGRIREMQYAEFRQMLRRLEKSQAQVVACCRAVAESLKHRS</sequence>
<organism evidence="1 2">
    <name type="scientific">Desulfobulbus oralis</name>
    <dbReference type="NCBI Taxonomy" id="1986146"/>
    <lineage>
        <taxon>Bacteria</taxon>
        <taxon>Pseudomonadati</taxon>
        <taxon>Thermodesulfobacteriota</taxon>
        <taxon>Desulfobulbia</taxon>
        <taxon>Desulfobulbales</taxon>
        <taxon>Desulfobulbaceae</taxon>
        <taxon>Desulfobulbus</taxon>
    </lineage>
</organism>
<dbReference type="AlphaFoldDB" id="A0A2L1GL96"/>
<dbReference type="Proteomes" id="UP000239867">
    <property type="component" value="Chromosome"/>
</dbReference>
<evidence type="ECO:0008006" key="3">
    <source>
        <dbReference type="Google" id="ProtNLM"/>
    </source>
</evidence>
<evidence type="ECO:0000313" key="1">
    <source>
        <dbReference type="EMBL" id="AVD70416.1"/>
    </source>
</evidence>
<proteinExistence type="predicted"/>
<dbReference type="InterPro" id="IPR053842">
    <property type="entry name" value="NikA-like"/>
</dbReference>
<dbReference type="RefSeq" id="WP_104935725.1">
    <property type="nucleotide sequence ID" value="NZ_CP021255.1"/>
</dbReference>
<dbReference type="EMBL" id="CP021255">
    <property type="protein sequence ID" value="AVD70416.1"/>
    <property type="molecule type" value="Genomic_DNA"/>
</dbReference>
<name>A0A2L1GL96_9BACT</name>
<keyword evidence="2" id="KW-1185">Reference proteome</keyword>
<dbReference type="Pfam" id="PF21983">
    <property type="entry name" value="NikA-like"/>
    <property type="match status" value="1"/>
</dbReference>
<reference evidence="1" key="1">
    <citation type="submission" date="2017-05" db="EMBL/GenBank/DDBJ databases">
        <authorList>
            <person name="Song R."/>
            <person name="Chenine A.L."/>
            <person name="Ruprecht R.M."/>
        </authorList>
    </citation>
    <scope>NUCLEOTIDE SEQUENCE</scope>
    <source>
        <strain evidence="1">ORNL</strain>
    </source>
</reference>